<evidence type="ECO:0000313" key="4">
    <source>
        <dbReference type="Proteomes" id="UP000050454"/>
    </source>
</evidence>
<dbReference type="InterPro" id="IPR013097">
    <property type="entry name" value="Dabb"/>
</dbReference>
<organism evidence="3 4">
    <name type="scientific">Jiulongibacter sediminis</name>
    <dbReference type="NCBI Taxonomy" id="1605367"/>
    <lineage>
        <taxon>Bacteria</taxon>
        <taxon>Pseudomonadati</taxon>
        <taxon>Bacteroidota</taxon>
        <taxon>Cytophagia</taxon>
        <taxon>Cytophagales</taxon>
        <taxon>Leadbetterellaceae</taxon>
        <taxon>Jiulongibacter</taxon>
    </lineage>
</organism>
<comment type="caution">
    <text evidence="3">The sequence shown here is derived from an EMBL/GenBank/DDBJ whole genome shotgun (WGS) entry which is preliminary data.</text>
</comment>
<evidence type="ECO:0000313" key="3">
    <source>
        <dbReference type="EMBL" id="KPM48109.1"/>
    </source>
</evidence>
<accession>A0A0P7BTX3</accession>
<proteinExistence type="predicted"/>
<reference evidence="3 4" key="1">
    <citation type="submission" date="2015-07" db="EMBL/GenBank/DDBJ databases">
        <title>The draft genome sequence of Leadbetterella sp. JN14-9.</title>
        <authorList>
            <person name="Liu Y."/>
            <person name="Du J."/>
            <person name="Shao Z."/>
        </authorList>
    </citation>
    <scope>NUCLEOTIDE SEQUENCE [LARGE SCALE GENOMIC DNA]</scope>
    <source>
        <strain evidence="3 4">JN14-9</strain>
    </source>
</reference>
<dbReference type="Proteomes" id="UP000050454">
    <property type="component" value="Unassembled WGS sequence"/>
</dbReference>
<name>A0A0P7BTX3_9BACT</name>
<feature type="domain" description="Stress-response A/B barrel" evidence="2">
    <location>
        <begin position="34"/>
        <end position="129"/>
    </location>
</feature>
<dbReference type="STRING" id="1605367.AFM12_10850"/>
<keyword evidence="4" id="KW-1185">Reference proteome</keyword>
<gene>
    <name evidence="3" type="ORF">AFM12_10850</name>
</gene>
<dbReference type="SUPFAM" id="SSF54909">
    <property type="entry name" value="Dimeric alpha+beta barrel"/>
    <property type="match status" value="1"/>
</dbReference>
<feature type="region of interest" description="Disordered" evidence="1">
    <location>
        <begin position="1"/>
        <end position="28"/>
    </location>
</feature>
<protein>
    <recommendedName>
        <fullName evidence="2">Stress-response A/B barrel domain-containing protein</fullName>
    </recommendedName>
</protein>
<dbReference type="PROSITE" id="PS51502">
    <property type="entry name" value="S_R_A_B_BARREL"/>
    <property type="match status" value="1"/>
</dbReference>
<dbReference type="Pfam" id="PF07876">
    <property type="entry name" value="Dabb"/>
    <property type="match status" value="1"/>
</dbReference>
<dbReference type="Gene3D" id="3.30.70.100">
    <property type="match status" value="1"/>
</dbReference>
<dbReference type="SMART" id="SM00886">
    <property type="entry name" value="Dabb"/>
    <property type="match status" value="1"/>
</dbReference>
<dbReference type="InterPro" id="IPR011008">
    <property type="entry name" value="Dimeric_a/b-barrel"/>
</dbReference>
<sequence length="132" mass="15382">MAFACSPKEESQEVETEATSEANPITEPAEINPFIHHVYFYLNNPESKEDRDKLVEGLNKLAEVETIQAHYIGFPASTDREVIVKDYQVSWMCFFKNLEEEEMYQKDPIHLKFIEDYGHLWSTVKVYDSIGE</sequence>
<dbReference type="AlphaFoldDB" id="A0A0P7BTX3"/>
<evidence type="ECO:0000256" key="1">
    <source>
        <dbReference type="SAM" id="MobiDB-lite"/>
    </source>
</evidence>
<evidence type="ECO:0000259" key="2">
    <source>
        <dbReference type="PROSITE" id="PS51502"/>
    </source>
</evidence>
<dbReference type="EMBL" id="LGTQ01000009">
    <property type="protein sequence ID" value="KPM48109.1"/>
    <property type="molecule type" value="Genomic_DNA"/>
</dbReference>